<dbReference type="GO" id="GO:0006552">
    <property type="term" value="P:L-leucine catabolic process"/>
    <property type="evidence" value="ECO:0007669"/>
    <property type="project" value="TreeGrafter"/>
</dbReference>
<dbReference type="InterPro" id="IPR013785">
    <property type="entry name" value="Aldolase_TIM"/>
</dbReference>
<name>A0A562ZRZ8_9BURK</name>
<dbReference type="PROSITE" id="PS50991">
    <property type="entry name" value="PYR_CT"/>
    <property type="match status" value="1"/>
</dbReference>
<evidence type="ECO:0000256" key="3">
    <source>
        <dbReference type="ARBA" id="ARBA00023239"/>
    </source>
</evidence>
<dbReference type="InterPro" id="IPR043594">
    <property type="entry name" value="HMGL"/>
</dbReference>
<evidence type="ECO:0000256" key="1">
    <source>
        <dbReference type="ARBA" id="ARBA00009405"/>
    </source>
</evidence>
<dbReference type="GO" id="GO:0004419">
    <property type="term" value="F:hydroxymethylglutaryl-CoA lyase activity"/>
    <property type="evidence" value="ECO:0007669"/>
    <property type="project" value="TreeGrafter"/>
</dbReference>
<keyword evidence="3 5" id="KW-0456">Lyase</keyword>
<protein>
    <submittedName>
        <fullName evidence="5">Hydroxymethylglutaryl-CoA lyase</fullName>
    </submittedName>
</protein>
<organism evidence="5 6">
    <name type="scientific">Caenimonas sedimenti</name>
    <dbReference type="NCBI Taxonomy" id="2596921"/>
    <lineage>
        <taxon>Bacteria</taxon>
        <taxon>Pseudomonadati</taxon>
        <taxon>Pseudomonadota</taxon>
        <taxon>Betaproteobacteria</taxon>
        <taxon>Burkholderiales</taxon>
        <taxon>Comamonadaceae</taxon>
        <taxon>Caenimonas</taxon>
    </lineage>
</organism>
<proteinExistence type="inferred from homology"/>
<dbReference type="GO" id="GO:0046951">
    <property type="term" value="P:ketone body biosynthetic process"/>
    <property type="evidence" value="ECO:0007669"/>
    <property type="project" value="TreeGrafter"/>
</dbReference>
<evidence type="ECO:0000259" key="4">
    <source>
        <dbReference type="PROSITE" id="PS50991"/>
    </source>
</evidence>
<dbReference type="Pfam" id="PF00682">
    <property type="entry name" value="HMGL-like"/>
    <property type="match status" value="1"/>
</dbReference>
<comment type="similarity">
    <text evidence="1">Belongs to the HMG-CoA lyase family.</text>
</comment>
<feature type="domain" description="Pyruvate carboxyltransferase" evidence="4">
    <location>
        <begin position="8"/>
        <end position="288"/>
    </location>
</feature>
<dbReference type="Proteomes" id="UP000318199">
    <property type="component" value="Unassembled WGS sequence"/>
</dbReference>
<gene>
    <name evidence="5" type="ORF">FN976_10625</name>
</gene>
<dbReference type="NCBIfam" id="NF004283">
    <property type="entry name" value="PRK05692.1"/>
    <property type="match status" value="1"/>
</dbReference>
<reference evidence="5 6" key="1">
    <citation type="submission" date="2019-07" db="EMBL/GenBank/DDBJ databases">
        <title>Caenimonas sedimenti sp. nov., isolated from activated sludge.</title>
        <authorList>
            <person name="Xu J."/>
        </authorList>
    </citation>
    <scope>NUCLEOTIDE SEQUENCE [LARGE SCALE GENOMIC DNA]</scope>
    <source>
        <strain evidence="5 6">HX-9-20</strain>
    </source>
</reference>
<dbReference type="Gene3D" id="3.20.20.70">
    <property type="entry name" value="Aldolase class I"/>
    <property type="match status" value="1"/>
</dbReference>
<dbReference type="GO" id="GO:0046872">
    <property type="term" value="F:metal ion binding"/>
    <property type="evidence" value="ECO:0007669"/>
    <property type="project" value="UniProtKB-KW"/>
</dbReference>
<dbReference type="CDD" id="cd07938">
    <property type="entry name" value="DRE_TIM_HMGL"/>
    <property type="match status" value="1"/>
</dbReference>
<dbReference type="RefSeq" id="WP_145892981.1">
    <property type="nucleotide sequence ID" value="NZ_VOBQ01000008.1"/>
</dbReference>
<evidence type="ECO:0000313" key="6">
    <source>
        <dbReference type="Proteomes" id="UP000318199"/>
    </source>
</evidence>
<dbReference type="OrthoDB" id="9784013at2"/>
<dbReference type="PANTHER" id="PTHR42738">
    <property type="entry name" value="HYDROXYMETHYLGLUTARYL-COA LYASE"/>
    <property type="match status" value="1"/>
</dbReference>
<keyword evidence="6" id="KW-1185">Reference proteome</keyword>
<sequence>MTSFPKQVEFHEEGPREGFQMEKATYPLADRLELIDALAATGLKQVQCASFVSPRAVPQMADSPELFARLKKRPGTRYTALWLNDNGFERARACEQVDLDGKIVFYVTEPFSQRNNNCSVAENRERQLRWIDCYIALGIPLEQAYVVTSFGCNLGGPVPVSAITDIVRWLADVCADRRIPFPAFYLADTMGWANPEEIKRRVGAVREIVPQARIGLHLHDTRGLGGANVYAALQMGVELFDSSVAGLGGCPFAEHKTGSAAGNVCTEDMAFMCEELGISTGIDLEKLVEASRLAERIIGRPLNGHLMHSGTLAAMRG</sequence>
<dbReference type="PANTHER" id="PTHR42738:SF7">
    <property type="entry name" value="HYDROXYMETHYLGLUTARYL-COA LYASE"/>
    <property type="match status" value="1"/>
</dbReference>
<evidence type="ECO:0000256" key="2">
    <source>
        <dbReference type="ARBA" id="ARBA00022723"/>
    </source>
</evidence>
<evidence type="ECO:0000313" key="5">
    <source>
        <dbReference type="EMBL" id="TWO71370.1"/>
    </source>
</evidence>
<dbReference type="EMBL" id="VOBQ01000008">
    <property type="protein sequence ID" value="TWO71370.1"/>
    <property type="molecule type" value="Genomic_DNA"/>
</dbReference>
<dbReference type="InterPro" id="IPR000891">
    <property type="entry name" value="PYR_CT"/>
</dbReference>
<dbReference type="AlphaFoldDB" id="A0A562ZRZ8"/>
<dbReference type="SUPFAM" id="SSF51569">
    <property type="entry name" value="Aldolase"/>
    <property type="match status" value="1"/>
</dbReference>
<accession>A0A562ZRZ8</accession>
<comment type="caution">
    <text evidence="5">The sequence shown here is derived from an EMBL/GenBank/DDBJ whole genome shotgun (WGS) entry which is preliminary data.</text>
</comment>
<keyword evidence="2" id="KW-0479">Metal-binding</keyword>